<evidence type="ECO:0000313" key="1">
    <source>
        <dbReference type="EMBL" id="AWY06724.1"/>
    </source>
</evidence>
<proteinExistence type="predicted"/>
<dbReference type="Proteomes" id="UP000251375">
    <property type="component" value="Segment"/>
</dbReference>
<keyword evidence="2" id="KW-1185">Reference proteome</keyword>
<organism evidence="1 2">
    <name type="scientific">Microbacterium phage Quhwah</name>
    <dbReference type="NCBI Taxonomy" id="2992929"/>
    <lineage>
        <taxon>Viruses</taxon>
        <taxon>Duplodnaviria</taxon>
        <taxon>Heunggongvirae</taxon>
        <taxon>Uroviricota</taxon>
        <taxon>Caudoviricetes</taxon>
        <taxon>Hodgkinviridae</taxon>
        <taxon>Quhwahvirus</taxon>
        <taxon>Quhwahvirus quhwah</taxon>
        <taxon>Quhwahvirus ouhwah</taxon>
    </lineage>
</organism>
<evidence type="ECO:0000313" key="2">
    <source>
        <dbReference type="Proteomes" id="UP000251375"/>
    </source>
</evidence>
<accession>A0A2Z4Q9M8</accession>
<name>A0A2Z4Q9M8_9CAUD</name>
<dbReference type="EMBL" id="MH271321">
    <property type="protein sequence ID" value="AWY06724.1"/>
    <property type="molecule type" value="Genomic_DNA"/>
</dbReference>
<dbReference type="GeneID" id="54993775"/>
<protein>
    <submittedName>
        <fullName evidence="1">Uncharacterized protein</fullName>
    </submittedName>
</protein>
<reference evidence="1 2" key="1">
    <citation type="submission" date="2018-04" db="EMBL/GenBank/DDBJ databases">
        <authorList>
            <person name="Harrington T."/>
            <person name="Washburn E."/>
            <person name="Bricker J."/>
            <person name="McKinney A."/>
            <person name="Betsko A.J."/>
            <person name="Garlena R.A."/>
            <person name="Russell D.A."/>
            <person name="Pope W.A."/>
            <person name="Jacobs-Sera D."/>
            <person name="Hatfull G.F."/>
        </authorList>
    </citation>
    <scope>NUCLEOTIDE SEQUENCE [LARGE SCALE GENOMIC DNA]</scope>
</reference>
<gene>
    <name evidence="1" type="primary">15</name>
    <name evidence="1" type="ORF">SEA_QUHWAH_15</name>
</gene>
<sequence length="157" mass="18062">MILTHWSPEPFVLDRERTYSQEEFGNGKPRGLWLSDESDLGWKEWCESEEWGLGNLAHSTEFEPVEDHGLLIIPSAADLRQFTSIYRGHPVFRGAGGTSLGSHWIDWERVAAKYTGIVITPYQWSARLDLDSMWYYGWDVASACIWNLDAIRQVVRA</sequence>
<dbReference type="RefSeq" id="YP_009803213.1">
    <property type="nucleotide sequence ID" value="NC_047993.1"/>
</dbReference>